<dbReference type="GO" id="GO:0005737">
    <property type="term" value="C:cytoplasm"/>
    <property type="evidence" value="ECO:0007669"/>
    <property type="project" value="TreeGrafter"/>
</dbReference>
<name>A0A2U2C6L8_9RHOB</name>
<evidence type="ECO:0000259" key="1">
    <source>
        <dbReference type="PROSITE" id="PS50404"/>
    </source>
</evidence>
<dbReference type="Proteomes" id="UP000244940">
    <property type="component" value="Unassembled WGS sequence"/>
</dbReference>
<dbReference type="InterPro" id="IPR050983">
    <property type="entry name" value="GST_Omega/HSP26"/>
</dbReference>
<protein>
    <submittedName>
        <fullName evidence="2">Glutathione S-transferase</fullName>
    </submittedName>
</protein>
<dbReference type="Gene3D" id="3.40.30.10">
    <property type="entry name" value="Glutaredoxin"/>
    <property type="match status" value="1"/>
</dbReference>
<feature type="domain" description="GST N-terminal" evidence="1">
    <location>
        <begin position="1"/>
        <end position="82"/>
    </location>
</feature>
<dbReference type="CDD" id="cd03049">
    <property type="entry name" value="GST_N_3"/>
    <property type="match status" value="1"/>
</dbReference>
<dbReference type="PANTHER" id="PTHR43968:SF6">
    <property type="entry name" value="GLUTATHIONE S-TRANSFERASE OMEGA"/>
    <property type="match status" value="1"/>
</dbReference>
<dbReference type="SUPFAM" id="SSF52833">
    <property type="entry name" value="Thioredoxin-like"/>
    <property type="match status" value="1"/>
</dbReference>
<organism evidence="2 3">
    <name type="scientific">Pararhodobacter marinus</name>
    <dbReference type="NCBI Taxonomy" id="2184063"/>
    <lineage>
        <taxon>Bacteria</taxon>
        <taxon>Pseudomonadati</taxon>
        <taxon>Pseudomonadota</taxon>
        <taxon>Alphaproteobacteria</taxon>
        <taxon>Rhodobacterales</taxon>
        <taxon>Paracoccaceae</taxon>
        <taxon>Pararhodobacter</taxon>
    </lineage>
</organism>
<dbReference type="SUPFAM" id="SSF47616">
    <property type="entry name" value="GST C-terminal domain-like"/>
    <property type="match status" value="1"/>
</dbReference>
<dbReference type="Pfam" id="PF13410">
    <property type="entry name" value="GST_C_2"/>
    <property type="match status" value="1"/>
</dbReference>
<dbReference type="AlphaFoldDB" id="A0A2U2C6L8"/>
<dbReference type="Gene3D" id="1.20.1050.10">
    <property type="match status" value="1"/>
</dbReference>
<keyword evidence="2" id="KW-0808">Transferase</keyword>
<sequence length="203" mass="22071">MTLHHSPTSPYVRKVMVVLHETGQLDSVRLVPGSGTPVAPAQSLLGTNPLGKVPALEREDGCALYDSRVICRYLASLSPKGAGLYPAVPALWEALTLESTADGILDAALLMRYETVLRAPPQQAADWVEGQWGKVTRALSVLEQRWMAHLEGPLTIGVIATGCALAYLDFRFAERDWAAQHPALAAWSVRFGARDSMRATRPE</sequence>
<dbReference type="GeneID" id="94366675"/>
<keyword evidence="3" id="KW-1185">Reference proteome</keyword>
<accession>A0A2U2C6L8</accession>
<dbReference type="InterPro" id="IPR036282">
    <property type="entry name" value="Glutathione-S-Trfase_C_sf"/>
</dbReference>
<evidence type="ECO:0000313" key="2">
    <source>
        <dbReference type="EMBL" id="PWE27481.1"/>
    </source>
</evidence>
<dbReference type="InterPro" id="IPR004045">
    <property type="entry name" value="Glutathione_S-Trfase_N"/>
</dbReference>
<comment type="caution">
    <text evidence="2">The sequence shown here is derived from an EMBL/GenBank/DDBJ whole genome shotgun (WGS) entry which is preliminary data.</text>
</comment>
<dbReference type="RefSeq" id="WP_109534667.1">
    <property type="nucleotide sequence ID" value="NZ_QEYD01000011.1"/>
</dbReference>
<dbReference type="CDD" id="cd03205">
    <property type="entry name" value="GST_C_6"/>
    <property type="match status" value="1"/>
</dbReference>
<dbReference type="InterPro" id="IPR036249">
    <property type="entry name" value="Thioredoxin-like_sf"/>
</dbReference>
<gene>
    <name evidence="2" type="ORF">C4N9_17420</name>
</gene>
<dbReference type="GO" id="GO:0016740">
    <property type="term" value="F:transferase activity"/>
    <property type="evidence" value="ECO:0007669"/>
    <property type="project" value="UniProtKB-KW"/>
</dbReference>
<dbReference type="PROSITE" id="PS50404">
    <property type="entry name" value="GST_NTER"/>
    <property type="match status" value="1"/>
</dbReference>
<reference evidence="2 3" key="1">
    <citation type="submission" date="2018-05" db="EMBL/GenBank/DDBJ databases">
        <title>Pararhodobacter marina sp. nov., isolated from deep-sea water of the Indian Ocean.</title>
        <authorList>
            <person name="Lai Q.Sr."/>
            <person name="Liu X."/>
            <person name="Shao Z."/>
        </authorList>
    </citation>
    <scope>NUCLEOTIDE SEQUENCE [LARGE SCALE GENOMIC DNA]</scope>
    <source>
        <strain evidence="2 3">CIC4N-9</strain>
    </source>
</reference>
<dbReference type="OrthoDB" id="9795329at2"/>
<proteinExistence type="predicted"/>
<dbReference type="Pfam" id="PF13417">
    <property type="entry name" value="GST_N_3"/>
    <property type="match status" value="1"/>
</dbReference>
<evidence type="ECO:0000313" key="3">
    <source>
        <dbReference type="Proteomes" id="UP000244940"/>
    </source>
</evidence>
<dbReference type="PANTHER" id="PTHR43968">
    <property type="match status" value="1"/>
</dbReference>
<dbReference type="EMBL" id="QEYD01000011">
    <property type="protein sequence ID" value="PWE27481.1"/>
    <property type="molecule type" value="Genomic_DNA"/>
</dbReference>